<dbReference type="InterPro" id="IPR000847">
    <property type="entry name" value="LysR_HTH_N"/>
</dbReference>
<proteinExistence type="inferred from homology"/>
<dbReference type="Pfam" id="PF00126">
    <property type="entry name" value="HTH_1"/>
    <property type="match status" value="1"/>
</dbReference>
<evidence type="ECO:0000256" key="3">
    <source>
        <dbReference type="ARBA" id="ARBA00023125"/>
    </source>
</evidence>
<dbReference type="Proteomes" id="UP000652760">
    <property type="component" value="Unassembled WGS sequence"/>
</dbReference>
<evidence type="ECO:0000256" key="2">
    <source>
        <dbReference type="ARBA" id="ARBA00023015"/>
    </source>
</evidence>
<evidence type="ECO:0000259" key="5">
    <source>
        <dbReference type="PROSITE" id="PS50931"/>
    </source>
</evidence>
<organism evidence="6 7">
    <name type="scientific">Azospirillum endophyticum</name>
    <dbReference type="NCBI Taxonomy" id="2800326"/>
    <lineage>
        <taxon>Bacteria</taxon>
        <taxon>Pseudomonadati</taxon>
        <taxon>Pseudomonadota</taxon>
        <taxon>Alphaproteobacteria</taxon>
        <taxon>Rhodospirillales</taxon>
        <taxon>Azospirillaceae</taxon>
        <taxon>Azospirillum</taxon>
    </lineage>
</organism>
<keyword evidence="7" id="KW-1185">Reference proteome</keyword>
<keyword evidence="3" id="KW-0238">DNA-binding</keyword>
<dbReference type="InterPro" id="IPR036390">
    <property type="entry name" value="WH_DNA-bd_sf"/>
</dbReference>
<dbReference type="PANTHER" id="PTHR30419:SF8">
    <property type="entry name" value="NITROGEN ASSIMILATION TRANSCRIPTIONAL ACTIVATOR-RELATED"/>
    <property type="match status" value="1"/>
</dbReference>
<reference evidence="7" key="1">
    <citation type="submission" date="2021-01" db="EMBL/GenBank/DDBJ databases">
        <title>Genome public.</title>
        <authorList>
            <person name="Liu C."/>
            <person name="Sun Q."/>
        </authorList>
    </citation>
    <scope>NUCLEOTIDE SEQUENCE [LARGE SCALE GENOMIC DNA]</scope>
    <source>
        <strain evidence="7">YIM B02556</strain>
    </source>
</reference>
<dbReference type="Pfam" id="PF03466">
    <property type="entry name" value="LysR_substrate"/>
    <property type="match status" value="1"/>
</dbReference>
<evidence type="ECO:0000256" key="4">
    <source>
        <dbReference type="ARBA" id="ARBA00023163"/>
    </source>
</evidence>
<dbReference type="Gene3D" id="1.10.10.10">
    <property type="entry name" value="Winged helix-like DNA-binding domain superfamily/Winged helix DNA-binding domain"/>
    <property type="match status" value="1"/>
</dbReference>
<dbReference type="InterPro" id="IPR050950">
    <property type="entry name" value="HTH-type_LysR_regulators"/>
</dbReference>
<dbReference type="PROSITE" id="PS50931">
    <property type="entry name" value="HTH_LYSR"/>
    <property type="match status" value="1"/>
</dbReference>
<evidence type="ECO:0000313" key="6">
    <source>
        <dbReference type="EMBL" id="MBK1838454.1"/>
    </source>
</evidence>
<comment type="similarity">
    <text evidence="1">Belongs to the LysR transcriptional regulatory family.</text>
</comment>
<accession>A0ABS1F4V7</accession>
<evidence type="ECO:0000313" key="7">
    <source>
        <dbReference type="Proteomes" id="UP000652760"/>
    </source>
</evidence>
<feature type="domain" description="HTH lysR-type" evidence="5">
    <location>
        <begin position="5"/>
        <end position="62"/>
    </location>
</feature>
<keyword evidence="4" id="KW-0804">Transcription</keyword>
<gene>
    <name evidence="6" type="ORF">JHL17_13625</name>
</gene>
<evidence type="ECO:0000256" key="1">
    <source>
        <dbReference type="ARBA" id="ARBA00009437"/>
    </source>
</evidence>
<dbReference type="PANTHER" id="PTHR30419">
    <property type="entry name" value="HTH-TYPE TRANSCRIPTIONAL REGULATOR YBHD"/>
    <property type="match status" value="1"/>
</dbReference>
<dbReference type="SUPFAM" id="SSF46785">
    <property type="entry name" value="Winged helix' DNA-binding domain"/>
    <property type="match status" value="1"/>
</dbReference>
<dbReference type="EMBL" id="JAENHM010000044">
    <property type="protein sequence ID" value="MBK1838454.1"/>
    <property type="molecule type" value="Genomic_DNA"/>
</dbReference>
<dbReference type="InterPro" id="IPR005119">
    <property type="entry name" value="LysR_subst-bd"/>
</dbReference>
<comment type="caution">
    <text evidence="6">The sequence shown here is derived from an EMBL/GenBank/DDBJ whole genome shotgun (WGS) entry which is preliminary data.</text>
</comment>
<sequence length="301" mass="31636">MPLGPGSKQLSYFMAVLRTGSIRAAAEAGNVEPSVVSRQIASLEAELGVPLLERRGRGVVPTEAAGLVLAYCRERHSGDEALRTRLAELEGLGRGHLHIMVGEGLVDAFMDAVLIAFCERHPGVEVTVEIGGASDAVRSVAEERCHFGLAFAPPASAAVRVIRQRPQPVHAILAPDHAAADLPAPLPLSALTPFACALAAPGTGLRTLIQTAGDAEGIELRPVFIANTVAPLKRFAMAGLGVTFLSVHAVAPELASGRLVARPMANSILATSRASLIMREGRALSRAGARLLEMIDDTRFF</sequence>
<dbReference type="InterPro" id="IPR036388">
    <property type="entry name" value="WH-like_DNA-bd_sf"/>
</dbReference>
<dbReference type="SUPFAM" id="SSF53850">
    <property type="entry name" value="Periplasmic binding protein-like II"/>
    <property type="match status" value="1"/>
</dbReference>
<protein>
    <submittedName>
        <fullName evidence="6">LysR family transcriptional regulator</fullName>
    </submittedName>
</protein>
<name>A0ABS1F4V7_9PROT</name>
<keyword evidence="2" id="KW-0805">Transcription regulation</keyword>
<dbReference type="RefSeq" id="WP_200193954.1">
    <property type="nucleotide sequence ID" value="NZ_JAENHM010000044.1"/>
</dbReference>
<dbReference type="Gene3D" id="3.40.190.290">
    <property type="match status" value="1"/>
</dbReference>